<comment type="similarity">
    <text evidence="1 9">Belongs to the dwarfin/SMAD family.</text>
</comment>
<evidence type="ECO:0000313" key="14">
    <source>
        <dbReference type="EMBL" id="KAK6635732.1"/>
    </source>
</evidence>
<evidence type="ECO:0000313" key="15">
    <source>
        <dbReference type="EMBL" id="KAK6639091.1"/>
    </source>
</evidence>
<comment type="caution">
    <text evidence="15">The sequence shown here is derived from an EMBL/GenBank/DDBJ whole genome shotgun (WGS) entry which is preliminary data.</text>
</comment>
<keyword evidence="6" id="KW-0238">DNA-binding</keyword>
<dbReference type="GO" id="GO:0060395">
    <property type="term" value="P:SMAD protein signal transduction"/>
    <property type="evidence" value="ECO:0007669"/>
    <property type="project" value="TreeGrafter"/>
</dbReference>
<feature type="domain" description="MH2" evidence="13">
    <location>
        <begin position="405"/>
        <end position="635"/>
    </location>
</feature>
<evidence type="ECO:0000256" key="9">
    <source>
        <dbReference type="RuleBase" id="RU361195"/>
    </source>
</evidence>
<dbReference type="Proteomes" id="UP001359485">
    <property type="component" value="Unassembled WGS sequence"/>
</dbReference>
<dbReference type="InterPro" id="IPR001132">
    <property type="entry name" value="SMAD_dom_Dwarfin-type"/>
</dbReference>
<evidence type="ECO:0000256" key="2">
    <source>
        <dbReference type="ARBA" id="ARBA00022490"/>
    </source>
</evidence>
<dbReference type="GO" id="GO:0071144">
    <property type="term" value="C:heteromeric SMAD protein complex"/>
    <property type="evidence" value="ECO:0007669"/>
    <property type="project" value="TreeGrafter"/>
</dbReference>
<reference evidence="15 17" key="1">
    <citation type="submission" date="2023-10" db="EMBL/GenBank/DDBJ databases">
        <title>Genomes of two closely related lineages of the louse Polyplax serrata with different host specificities.</title>
        <authorList>
            <person name="Martinu J."/>
            <person name="Tarabai H."/>
            <person name="Stefka J."/>
            <person name="Hypsa V."/>
        </authorList>
    </citation>
    <scope>NUCLEOTIDE SEQUENCE [LARGE SCALE GENOMIC DNA]</scope>
    <source>
        <strain evidence="14">98ZLc_SE</strain>
        <strain evidence="15">HR10_N</strain>
    </source>
</reference>
<evidence type="ECO:0000313" key="16">
    <source>
        <dbReference type="Proteomes" id="UP001359485"/>
    </source>
</evidence>
<dbReference type="CDD" id="cd10498">
    <property type="entry name" value="MH2_SMAD_4"/>
    <property type="match status" value="1"/>
</dbReference>
<keyword evidence="3" id="KW-0479">Metal-binding</keyword>
<dbReference type="GO" id="GO:0030509">
    <property type="term" value="P:BMP signaling pathway"/>
    <property type="evidence" value="ECO:0007669"/>
    <property type="project" value="TreeGrafter"/>
</dbReference>
<evidence type="ECO:0000256" key="6">
    <source>
        <dbReference type="ARBA" id="ARBA00023125"/>
    </source>
</evidence>
<evidence type="ECO:0000256" key="8">
    <source>
        <dbReference type="ARBA" id="ARBA00023242"/>
    </source>
</evidence>
<dbReference type="FunFam" id="3.90.520.10:FF:000002">
    <property type="entry name" value="Mothers against decapentaplegic homolog"/>
    <property type="match status" value="1"/>
</dbReference>
<comment type="subcellular location">
    <subcellularLocation>
        <location evidence="9">Cytoplasm</location>
    </subcellularLocation>
    <subcellularLocation>
        <location evidence="9">Nucleus</location>
    </subcellularLocation>
</comment>
<evidence type="ECO:0000256" key="5">
    <source>
        <dbReference type="ARBA" id="ARBA00023015"/>
    </source>
</evidence>
<keyword evidence="4" id="KW-0862">Zinc</keyword>
<dbReference type="SUPFAM" id="SSF49879">
    <property type="entry name" value="SMAD/FHA domain"/>
    <property type="match status" value="1"/>
</dbReference>
<keyword evidence="5 9" id="KW-0805">Transcription regulation</keyword>
<gene>
    <name evidence="15" type="primary">SMAD4</name>
    <name evidence="15" type="ORF">RUM43_007361</name>
    <name evidence="14" type="ORF">RUM44_000986</name>
</gene>
<keyword evidence="8 9" id="KW-0539">Nucleus</keyword>
<dbReference type="Gene3D" id="2.60.200.10">
    <property type="match status" value="1"/>
</dbReference>
<dbReference type="PROSITE" id="PS51076">
    <property type="entry name" value="MH2"/>
    <property type="match status" value="1"/>
</dbReference>
<dbReference type="GO" id="GO:0046872">
    <property type="term" value="F:metal ion binding"/>
    <property type="evidence" value="ECO:0007669"/>
    <property type="project" value="UniProtKB-KW"/>
</dbReference>
<evidence type="ECO:0000259" key="13">
    <source>
        <dbReference type="PROSITE" id="PS51076"/>
    </source>
</evidence>
<evidence type="ECO:0000256" key="3">
    <source>
        <dbReference type="ARBA" id="ARBA00022723"/>
    </source>
</evidence>
<dbReference type="InterPro" id="IPR003619">
    <property type="entry name" value="MAD_homology1_Dwarfin-type"/>
</dbReference>
<keyword evidence="16" id="KW-1185">Reference proteome</keyword>
<dbReference type="GO" id="GO:0050793">
    <property type="term" value="P:regulation of developmental process"/>
    <property type="evidence" value="ECO:0007669"/>
    <property type="project" value="UniProtKB-ARBA"/>
</dbReference>
<dbReference type="InterPro" id="IPR013790">
    <property type="entry name" value="Dwarfin"/>
</dbReference>
<dbReference type="Proteomes" id="UP001372834">
    <property type="component" value="Unassembled WGS sequence"/>
</dbReference>
<evidence type="ECO:0000259" key="12">
    <source>
        <dbReference type="PROSITE" id="PS51075"/>
    </source>
</evidence>
<dbReference type="GO" id="GO:0005737">
    <property type="term" value="C:cytoplasm"/>
    <property type="evidence" value="ECO:0007669"/>
    <property type="project" value="UniProtKB-SubCell"/>
</dbReference>
<evidence type="ECO:0000256" key="11">
    <source>
        <dbReference type="SAM" id="MobiDB-lite"/>
    </source>
</evidence>
<dbReference type="PANTHER" id="PTHR13703">
    <property type="entry name" value="SMAD"/>
    <property type="match status" value="1"/>
</dbReference>
<keyword evidence="7 9" id="KW-0804">Transcription</keyword>
<dbReference type="CDD" id="cd10492">
    <property type="entry name" value="MH1_SMAD_4"/>
    <property type="match status" value="1"/>
</dbReference>
<sequence length="635" mass="68677">MTAVTSTAPTSADACLSIVHSLMCHRQGGESEGFAKRAIESLVKKLKEKRDELDSLITAITTNGAHPSKCVTIQRTLDGRLQVAGRKGFPHVIYARIWRWPDLHKNELKHVKYCQFAFDLKCDSVCVNPYHYERVVSPGIDLSGLTLQSGPSGLVKDEYTAGVVSGPSGGQMDIDGDVHGVSQTIQHHPPAPPPPPLQQFSLVQLQSQQTGDRSTGPAIYGTTSAVCPKMEPPENCSRTNWGTSRLQNSMSSSQQLNHTVGGCNNSLSMQHPQSQIMTASSQGTSGSFFNPQEDVSTQNDTQIGMTSNLVGNAQHNTIQGPVSPHLHQNGFQNSNLSGTSPNSQNFTSQAQGTWTGSNTLTYTQSMQPPDPRSHHPGYWSHGANQIGADANLTDLLSNQPAPEYWCSVAYFELDTQVGETFKVPSSCPNVTIDGYVDPSGGNRFCLGALSNVHRTDPSEKARLHIGKGVQLELRGEGDVWLTCLSYHSVFVQSYYLDREAGRAPGDAVHKIYPSAYIKVFDLRQCHKQMQQQAATAQAAAAAQAAAVAGHIPGPHSVGGIAPAISLSAAAGIGVDDLRRLCILRLSFVKGWGPDYPRQSIKETPCWIEVHLHRALQLLDEVLHTMPIDGPRTIDG</sequence>
<dbReference type="PROSITE" id="PS51075">
    <property type="entry name" value="MH1"/>
    <property type="match status" value="1"/>
</dbReference>
<dbReference type="GO" id="GO:0051239">
    <property type="term" value="P:regulation of multicellular organismal process"/>
    <property type="evidence" value="ECO:0007669"/>
    <property type="project" value="UniProtKB-ARBA"/>
</dbReference>
<accession>A0AAN8SA61</accession>
<dbReference type="Gene3D" id="3.90.520.10">
    <property type="entry name" value="SMAD MH1 domain"/>
    <property type="match status" value="1"/>
</dbReference>
<dbReference type="GO" id="GO:0000978">
    <property type="term" value="F:RNA polymerase II cis-regulatory region sequence-specific DNA binding"/>
    <property type="evidence" value="ECO:0007669"/>
    <property type="project" value="TreeGrafter"/>
</dbReference>
<evidence type="ECO:0000313" key="17">
    <source>
        <dbReference type="Proteomes" id="UP001372834"/>
    </source>
</evidence>
<dbReference type="GO" id="GO:0040024">
    <property type="term" value="P:dauer larval development"/>
    <property type="evidence" value="ECO:0007669"/>
    <property type="project" value="UniProtKB-ARBA"/>
</dbReference>
<dbReference type="AlphaFoldDB" id="A0AAN8SA61"/>
<keyword evidence="2 9" id="KW-0963">Cytoplasm</keyword>
<feature type="region of interest" description="Disordered" evidence="11">
    <location>
        <begin position="314"/>
        <end position="378"/>
    </location>
</feature>
<dbReference type="Pfam" id="PF03165">
    <property type="entry name" value="MH1"/>
    <property type="match status" value="1"/>
</dbReference>
<keyword evidence="10" id="KW-0175">Coiled coil</keyword>
<dbReference type="Pfam" id="PF03166">
    <property type="entry name" value="MH2"/>
    <property type="match status" value="1"/>
</dbReference>
<evidence type="ECO:0000256" key="7">
    <source>
        <dbReference type="ARBA" id="ARBA00023163"/>
    </source>
</evidence>
<proteinExistence type="inferred from homology"/>
<feature type="region of interest" description="Disordered" evidence="11">
    <location>
        <begin position="277"/>
        <end position="299"/>
    </location>
</feature>
<evidence type="ECO:0000256" key="10">
    <source>
        <dbReference type="SAM" id="Coils"/>
    </source>
</evidence>
<dbReference type="GO" id="GO:0009653">
    <property type="term" value="P:anatomical structure morphogenesis"/>
    <property type="evidence" value="ECO:0007669"/>
    <property type="project" value="TreeGrafter"/>
</dbReference>
<dbReference type="GO" id="GO:0070411">
    <property type="term" value="F:I-SMAD binding"/>
    <property type="evidence" value="ECO:0007669"/>
    <property type="project" value="TreeGrafter"/>
</dbReference>
<dbReference type="GO" id="GO:0030154">
    <property type="term" value="P:cell differentiation"/>
    <property type="evidence" value="ECO:0007669"/>
    <property type="project" value="TreeGrafter"/>
</dbReference>
<name>A0AAN8SA61_POLSC</name>
<dbReference type="FunFam" id="2.60.200.10:FF:000002">
    <property type="entry name" value="Mothers against decapentaplegic homolog"/>
    <property type="match status" value="1"/>
</dbReference>
<dbReference type="GO" id="GO:0000981">
    <property type="term" value="F:DNA-binding transcription factor activity, RNA polymerase II-specific"/>
    <property type="evidence" value="ECO:0007669"/>
    <property type="project" value="TreeGrafter"/>
</dbReference>
<dbReference type="InterPro" id="IPR017855">
    <property type="entry name" value="SMAD-like_dom_sf"/>
</dbReference>
<evidence type="ECO:0000256" key="1">
    <source>
        <dbReference type="ARBA" id="ARBA00005545"/>
    </source>
</evidence>
<dbReference type="InterPro" id="IPR013019">
    <property type="entry name" value="MAD_homology_MH1"/>
</dbReference>
<dbReference type="EMBL" id="JAWJWF010000003">
    <property type="protein sequence ID" value="KAK6635732.1"/>
    <property type="molecule type" value="Genomic_DNA"/>
</dbReference>
<evidence type="ECO:0000256" key="4">
    <source>
        <dbReference type="ARBA" id="ARBA00022833"/>
    </source>
</evidence>
<dbReference type="SUPFAM" id="SSF56366">
    <property type="entry name" value="SMAD MH1 domain"/>
    <property type="match status" value="1"/>
</dbReference>
<dbReference type="PANTHER" id="PTHR13703:SF45">
    <property type="entry name" value="MOTHERS AGAINST DECAPENTAPLEGIC HOMOLOG"/>
    <property type="match status" value="1"/>
</dbReference>
<protein>
    <recommendedName>
        <fullName evidence="9">Mothers against decapentaplegic homolog</fullName>
        <shortName evidence="9">MAD homolog</shortName>
        <shortName evidence="9">Mothers against DPP homolog</shortName>
    </recommendedName>
    <alternativeName>
        <fullName evidence="9">SMAD family member</fullName>
    </alternativeName>
</protein>
<dbReference type="SMART" id="SM00524">
    <property type="entry name" value="DWB"/>
    <property type="match status" value="1"/>
</dbReference>
<feature type="domain" description="MH1" evidence="12">
    <location>
        <begin position="17"/>
        <end position="141"/>
    </location>
</feature>
<feature type="compositionally biased region" description="Polar residues" evidence="11">
    <location>
        <begin position="329"/>
        <end position="367"/>
    </location>
</feature>
<organism evidence="15 17">
    <name type="scientific">Polyplax serrata</name>
    <name type="common">Common mouse louse</name>
    <dbReference type="NCBI Taxonomy" id="468196"/>
    <lineage>
        <taxon>Eukaryota</taxon>
        <taxon>Metazoa</taxon>
        <taxon>Ecdysozoa</taxon>
        <taxon>Arthropoda</taxon>
        <taxon>Hexapoda</taxon>
        <taxon>Insecta</taxon>
        <taxon>Pterygota</taxon>
        <taxon>Neoptera</taxon>
        <taxon>Paraneoptera</taxon>
        <taxon>Psocodea</taxon>
        <taxon>Troctomorpha</taxon>
        <taxon>Phthiraptera</taxon>
        <taxon>Anoplura</taxon>
        <taxon>Polyplacidae</taxon>
        <taxon>Polyplax</taxon>
    </lineage>
</organism>
<feature type="coiled-coil region" evidence="10">
    <location>
        <begin position="36"/>
        <end position="63"/>
    </location>
</feature>
<dbReference type="InterPro" id="IPR036578">
    <property type="entry name" value="SMAD_MH1_sf"/>
</dbReference>
<dbReference type="SMART" id="SM00523">
    <property type="entry name" value="DWA"/>
    <property type="match status" value="1"/>
</dbReference>
<dbReference type="EMBL" id="JAWJWE010000003">
    <property type="protein sequence ID" value="KAK6639091.1"/>
    <property type="molecule type" value="Genomic_DNA"/>
</dbReference>
<dbReference type="InterPro" id="IPR008984">
    <property type="entry name" value="SMAD_FHA_dom_sf"/>
</dbReference>